<evidence type="ECO:0000313" key="3">
    <source>
        <dbReference type="EMBL" id="KII83976.1"/>
    </source>
</evidence>
<feature type="compositionally biased region" description="Low complexity" evidence="1">
    <location>
        <begin position="245"/>
        <end position="270"/>
    </location>
</feature>
<feature type="compositionally biased region" description="Low complexity" evidence="1">
    <location>
        <begin position="117"/>
        <end position="132"/>
    </location>
</feature>
<evidence type="ECO:0000256" key="1">
    <source>
        <dbReference type="SAM" id="MobiDB-lite"/>
    </source>
</evidence>
<dbReference type="EMBL" id="KN832573">
    <property type="protein sequence ID" value="KII83976.1"/>
    <property type="molecule type" value="Genomic_DNA"/>
</dbReference>
<keyword evidence="2" id="KW-0732">Signal</keyword>
<name>A0A0C9SKM1_PLICR</name>
<organism evidence="3 4">
    <name type="scientific">Plicaturopsis crispa FD-325 SS-3</name>
    <dbReference type="NCBI Taxonomy" id="944288"/>
    <lineage>
        <taxon>Eukaryota</taxon>
        <taxon>Fungi</taxon>
        <taxon>Dikarya</taxon>
        <taxon>Basidiomycota</taxon>
        <taxon>Agaricomycotina</taxon>
        <taxon>Agaricomycetes</taxon>
        <taxon>Agaricomycetidae</taxon>
        <taxon>Amylocorticiales</taxon>
        <taxon>Amylocorticiaceae</taxon>
        <taxon>Plicatura</taxon>
        <taxon>Plicaturopsis crispa</taxon>
    </lineage>
</organism>
<gene>
    <name evidence="3" type="ORF">PLICRDRAFT_46749</name>
</gene>
<evidence type="ECO:0000256" key="2">
    <source>
        <dbReference type="SAM" id="SignalP"/>
    </source>
</evidence>
<protein>
    <submittedName>
        <fullName evidence="3">Uncharacterized protein</fullName>
    </submittedName>
</protein>
<dbReference type="AlphaFoldDB" id="A0A0C9SKM1"/>
<feature type="compositionally biased region" description="Polar residues" evidence="1">
    <location>
        <begin position="74"/>
        <end position="86"/>
    </location>
</feature>
<feature type="signal peptide" evidence="2">
    <location>
        <begin position="1"/>
        <end position="22"/>
    </location>
</feature>
<proteinExistence type="predicted"/>
<feature type="chain" id="PRO_5002213142" evidence="2">
    <location>
        <begin position="23"/>
        <end position="289"/>
    </location>
</feature>
<dbReference type="HOGENOM" id="CLU_963516_0_0_1"/>
<dbReference type="Proteomes" id="UP000053263">
    <property type="component" value="Unassembled WGS sequence"/>
</dbReference>
<feature type="region of interest" description="Disordered" evidence="1">
    <location>
        <begin position="63"/>
        <end position="148"/>
    </location>
</feature>
<sequence>MARFSSSFMSLFVLLLVSNAFAAVIPLERRLEVRALNRVDPLFEGQVPIEASEQLPRDIEARKFTSKPKIGTPKVSTPKTGTSTPKFSLPKITLPKFGKPKTTAAPPKATPTPPKPTATKAQSAPPATQTPTDEPEESSGSSLDPNRILDTIDGAIPILGQILNRPSNEQQVPTDPTTADPGALEDPSAANGTVTDDGSDASASTSVSSTSASATATATSTASVDAAATASPSVKKGDGKGSGKGHSSTAASATVSATASAATPSASKASGDAAAVPLEARYARYAREY</sequence>
<reference evidence="3 4" key="1">
    <citation type="submission" date="2014-06" db="EMBL/GenBank/DDBJ databases">
        <title>Evolutionary Origins and Diversification of the Mycorrhizal Mutualists.</title>
        <authorList>
            <consortium name="DOE Joint Genome Institute"/>
            <consortium name="Mycorrhizal Genomics Consortium"/>
            <person name="Kohler A."/>
            <person name="Kuo A."/>
            <person name="Nagy L.G."/>
            <person name="Floudas D."/>
            <person name="Copeland A."/>
            <person name="Barry K.W."/>
            <person name="Cichocki N."/>
            <person name="Veneault-Fourrey C."/>
            <person name="LaButti K."/>
            <person name="Lindquist E.A."/>
            <person name="Lipzen A."/>
            <person name="Lundell T."/>
            <person name="Morin E."/>
            <person name="Murat C."/>
            <person name="Riley R."/>
            <person name="Ohm R."/>
            <person name="Sun H."/>
            <person name="Tunlid A."/>
            <person name="Henrissat B."/>
            <person name="Grigoriev I.V."/>
            <person name="Hibbett D.S."/>
            <person name="Martin F."/>
        </authorList>
    </citation>
    <scope>NUCLEOTIDE SEQUENCE [LARGE SCALE GENOMIC DNA]</scope>
    <source>
        <strain evidence="3 4">FD-325 SS-3</strain>
    </source>
</reference>
<feature type="compositionally biased region" description="Polar residues" evidence="1">
    <location>
        <begin position="164"/>
        <end position="177"/>
    </location>
</feature>
<feature type="compositionally biased region" description="Low complexity" evidence="1">
    <location>
        <begin position="193"/>
        <end position="234"/>
    </location>
</feature>
<feature type="region of interest" description="Disordered" evidence="1">
    <location>
        <begin position="164"/>
        <end position="276"/>
    </location>
</feature>
<keyword evidence="4" id="KW-1185">Reference proteome</keyword>
<accession>A0A0C9SKM1</accession>
<evidence type="ECO:0000313" key="4">
    <source>
        <dbReference type="Proteomes" id="UP000053263"/>
    </source>
</evidence>